<evidence type="ECO:0000313" key="24">
    <source>
        <dbReference type="EMBL" id="RKQ72613.1"/>
    </source>
</evidence>
<evidence type="ECO:0000256" key="5">
    <source>
        <dbReference type="ARBA" id="ARBA00022475"/>
    </source>
</evidence>
<feature type="binding site" description="axial binding residue" evidence="20">
    <location>
        <position position="265"/>
    </location>
    <ligand>
        <name>heme c</name>
        <dbReference type="ChEBI" id="CHEBI:61717"/>
        <label>1</label>
    </ligand>
    <ligandPart>
        <name>Fe</name>
        <dbReference type="ChEBI" id="CHEBI:18248"/>
    </ligandPart>
</feature>
<comment type="cofactor">
    <cofactor evidence="19 21">
        <name>heme c</name>
        <dbReference type="ChEBI" id="CHEBI:61717"/>
    </cofactor>
    <text evidence="19 21">Binds 2 heme C groups per subunit.</text>
</comment>
<feature type="binding site" description="covalent" evidence="21">
    <location>
        <position position="223"/>
    </location>
    <ligand>
        <name>heme c</name>
        <dbReference type="ChEBI" id="CHEBI:61717"/>
        <label>2</label>
    </ligand>
</feature>
<feature type="binding site" description="axial binding residue" evidence="20">
    <location>
        <position position="128"/>
    </location>
    <ligand>
        <name>heme c</name>
        <dbReference type="ChEBI" id="CHEBI:61717"/>
        <label>1</label>
    </ligand>
    <ligandPart>
        <name>Fe</name>
        <dbReference type="ChEBI" id="CHEBI:18248"/>
    </ligandPart>
</feature>
<dbReference type="InterPro" id="IPR036909">
    <property type="entry name" value="Cyt_c-like_dom_sf"/>
</dbReference>
<dbReference type="GO" id="GO:0005506">
    <property type="term" value="F:iron ion binding"/>
    <property type="evidence" value="ECO:0007669"/>
    <property type="project" value="InterPro"/>
</dbReference>
<dbReference type="RefSeq" id="WP_121217130.1">
    <property type="nucleotide sequence ID" value="NZ_RBIG01000001.1"/>
</dbReference>
<evidence type="ECO:0000256" key="21">
    <source>
        <dbReference type="PIRSR" id="PIRSR000006-2"/>
    </source>
</evidence>
<dbReference type="Pfam" id="PF14715">
    <property type="entry name" value="FixP_N"/>
    <property type="match status" value="1"/>
</dbReference>
<keyword evidence="4 19" id="KW-0813">Transport</keyword>
<dbReference type="GO" id="GO:0020037">
    <property type="term" value="F:heme binding"/>
    <property type="evidence" value="ECO:0007669"/>
    <property type="project" value="InterPro"/>
</dbReference>
<comment type="subcellular location">
    <subcellularLocation>
        <location evidence="1 19">Cell inner membrane</location>
    </subcellularLocation>
</comment>
<name>A0A420WNM6_9PROT</name>
<dbReference type="OrthoDB" id="9811281at2"/>
<feature type="binding site" description="covalent" evidence="21">
    <location>
        <position position="127"/>
    </location>
    <ligand>
        <name>heme c</name>
        <dbReference type="ChEBI" id="CHEBI:61717"/>
        <label>1</label>
    </ligand>
</feature>
<feature type="domain" description="Cytochrome c" evidence="23">
    <location>
        <begin position="111"/>
        <end position="200"/>
    </location>
</feature>
<evidence type="ECO:0000256" key="14">
    <source>
        <dbReference type="ARBA" id="ARBA00022989"/>
    </source>
</evidence>
<evidence type="ECO:0000256" key="17">
    <source>
        <dbReference type="ARBA" id="ARBA00023065"/>
    </source>
</evidence>
<dbReference type="AlphaFoldDB" id="A0A420WNM6"/>
<dbReference type="InterPro" id="IPR008168">
    <property type="entry name" value="Cyt_C_IC"/>
</dbReference>
<evidence type="ECO:0000256" key="1">
    <source>
        <dbReference type="ARBA" id="ARBA00004533"/>
    </source>
</evidence>
<keyword evidence="11" id="KW-0677">Repeat</keyword>
<evidence type="ECO:0000256" key="15">
    <source>
        <dbReference type="ARBA" id="ARBA00023002"/>
    </source>
</evidence>
<evidence type="ECO:0000256" key="22">
    <source>
        <dbReference type="SAM" id="Phobius"/>
    </source>
</evidence>
<keyword evidence="17 19" id="KW-0406">Ion transport</keyword>
<accession>A0A420WNM6</accession>
<proteinExistence type="inferred from homology"/>
<evidence type="ECO:0000256" key="4">
    <source>
        <dbReference type="ARBA" id="ARBA00022448"/>
    </source>
</evidence>
<comment type="pathway">
    <text evidence="2 19">Energy metabolism; oxidative phosphorylation.</text>
</comment>
<dbReference type="GO" id="GO:0005886">
    <property type="term" value="C:plasma membrane"/>
    <property type="evidence" value="ECO:0007669"/>
    <property type="project" value="UniProtKB-SubCell"/>
</dbReference>
<dbReference type="UniPathway" id="UPA00705"/>
<keyword evidence="18 19" id="KW-0472">Membrane</keyword>
<evidence type="ECO:0000256" key="16">
    <source>
        <dbReference type="ARBA" id="ARBA00023004"/>
    </source>
</evidence>
<dbReference type="GO" id="GO:0009055">
    <property type="term" value="F:electron transfer activity"/>
    <property type="evidence" value="ECO:0007669"/>
    <property type="project" value="InterPro"/>
</dbReference>
<evidence type="ECO:0000256" key="6">
    <source>
        <dbReference type="ARBA" id="ARBA00022519"/>
    </source>
</evidence>
<dbReference type="Proteomes" id="UP000277424">
    <property type="component" value="Unassembled WGS sequence"/>
</dbReference>
<dbReference type="PROSITE" id="PS51007">
    <property type="entry name" value="CYTC"/>
    <property type="match status" value="2"/>
</dbReference>
<evidence type="ECO:0000256" key="12">
    <source>
        <dbReference type="ARBA" id="ARBA00022781"/>
    </source>
</evidence>
<comment type="similarity">
    <text evidence="3 19">Belongs to the CcoP / FixP family.</text>
</comment>
<evidence type="ECO:0000256" key="13">
    <source>
        <dbReference type="ARBA" id="ARBA00022982"/>
    </source>
</evidence>
<evidence type="ECO:0000256" key="8">
    <source>
        <dbReference type="ARBA" id="ARBA00022660"/>
    </source>
</evidence>
<comment type="function">
    <text evidence="19">C-type cytochrome. Part of the cbb3-type cytochrome c oxidase complex.</text>
</comment>
<dbReference type="Pfam" id="PF00034">
    <property type="entry name" value="Cytochrom_C"/>
    <property type="match status" value="1"/>
</dbReference>
<evidence type="ECO:0000256" key="9">
    <source>
        <dbReference type="ARBA" id="ARBA00022692"/>
    </source>
</evidence>
<keyword evidence="7 19" id="KW-0349">Heme</keyword>
<sequence>MATNRIKDPVTDTETTGHEWDGIRELDNPAPKWLMYTFYATIIWAIGYWVLYPAWPNLMGGGYTKGVLGYVQREEIKEQIAAKRADQAVMHDRIASASLQEIRGDADLLSFALAGGRVAFADNCAGCHGAGGSGNTGFPVLVDDEWLWGGALEDIQYTILHGIRNSSADARYSEMPRFGRDGILNREEINDVAEYVLSLSGHATEKAAAGRGEEIFVAQCAACHGEKGEGMRELGAPNLADDIWLYGGSKAKVVESITNARFGVMPGWAGRLDDSTIKQLTVYVHALGGGE</sequence>
<evidence type="ECO:0000256" key="3">
    <source>
        <dbReference type="ARBA" id="ARBA00006113"/>
    </source>
</evidence>
<dbReference type="EMBL" id="RBIG01000001">
    <property type="protein sequence ID" value="RKQ72613.1"/>
    <property type="molecule type" value="Genomic_DNA"/>
</dbReference>
<dbReference type="Gene3D" id="6.10.280.130">
    <property type="match status" value="1"/>
</dbReference>
<dbReference type="InterPro" id="IPR009056">
    <property type="entry name" value="Cyt_c-like_dom"/>
</dbReference>
<keyword evidence="10 19" id="KW-0479">Metal-binding</keyword>
<keyword evidence="5 19" id="KW-1003">Cell membrane</keyword>
<keyword evidence="13 19" id="KW-0249">Electron transport</keyword>
<feature type="binding site" description="axial binding residue" evidence="20">
    <location>
        <position position="224"/>
    </location>
    <ligand>
        <name>heme c</name>
        <dbReference type="ChEBI" id="CHEBI:61717"/>
        <label>2</label>
    </ligand>
    <ligandPart>
        <name>Fe</name>
        <dbReference type="ChEBI" id="CHEBI:18248"/>
    </ligandPart>
</feature>
<keyword evidence="16 19" id="KW-0408">Iron</keyword>
<evidence type="ECO:0000256" key="19">
    <source>
        <dbReference type="PIRNR" id="PIRNR000006"/>
    </source>
</evidence>
<comment type="subunit">
    <text evidence="19">Component of the cbb3-type cytochrome c oxidase.</text>
</comment>
<evidence type="ECO:0000256" key="20">
    <source>
        <dbReference type="PIRSR" id="PIRSR000006-1"/>
    </source>
</evidence>
<evidence type="ECO:0000259" key="23">
    <source>
        <dbReference type="PROSITE" id="PS51007"/>
    </source>
</evidence>
<evidence type="ECO:0000256" key="2">
    <source>
        <dbReference type="ARBA" id="ARBA00004673"/>
    </source>
</evidence>
<dbReference type="InterPro" id="IPR032858">
    <property type="entry name" value="CcoP_N"/>
</dbReference>
<dbReference type="SUPFAM" id="SSF46626">
    <property type="entry name" value="Cytochrome c"/>
    <property type="match status" value="2"/>
</dbReference>
<dbReference type="GO" id="GO:0016491">
    <property type="term" value="F:oxidoreductase activity"/>
    <property type="evidence" value="ECO:0007669"/>
    <property type="project" value="UniProtKB-KW"/>
</dbReference>
<dbReference type="PIRSF" id="PIRSF000006">
    <property type="entry name" value="Cbb3-Cox_fixP"/>
    <property type="match status" value="1"/>
</dbReference>
<dbReference type="PANTHER" id="PTHR33751">
    <property type="entry name" value="CBB3-TYPE CYTOCHROME C OXIDASE SUBUNIT FIXP"/>
    <property type="match status" value="1"/>
</dbReference>
<feature type="transmembrane region" description="Helical" evidence="22">
    <location>
        <begin position="33"/>
        <end position="55"/>
    </location>
</feature>
<protein>
    <recommendedName>
        <fullName evidence="19">Cbb3-type cytochrome c oxidase subunit</fullName>
    </recommendedName>
</protein>
<evidence type="ECO:0000256" key="11">
    <source>
        <dbReference type="ARBA" id="ARBA00022737"/>
    </source>
</evidence>
<reference evidence="24 25" key="1">
    <citation type="submission" date="2018-10" db="EMBL/GenBank/DDBJ databases">
        <title>Comparative analysis of microorganisms from saline springs in Andes Mountain Range, Colombia.</title>
        <authorList>
            <person name="Rubin E."/>
        </authorList>
    </citation>
    <scope>NUCLEOTIDE SEQUENCE [LARGE SCALE GENOMIC DNA]</scope>
    <source>
        <strain evidence="24 25">USBA 36</strain>
    </source>
</reference>
<feature type="binding site" description="covalent" evidence="21">
    <location>
        <position position="124"/>
    </location>
    <ligand>
        <name>heme c</name>
        <dbReference type="ChEBI" id="CHEBI:61717"/>
        <label>1</label>
    </ligand>
</feature>
<evidence type="ECO:0000256" key="10">
    <source>
        <dbReference type="ARBA" id="ARBA00022723"/>
    </source>
</evidence>
<keyword evidence="6 19" id="KW-0997">Cell inner membrane</keyword>
<dbReference type="Pfam" id="PF13442">
    <property type="entry name" value="Cytochrome_CBB3"/>
    <property type="match status" value="1"/>
</dbReference>
<feature type="binding site" description="covalent" evidence="21">
    <location>
        <position position="220"/>
    </location>
    <ligand>
        <name>heme c</name>
        <dbReference type="ChEBI" id="CHEBI:61717"/>
        <label>2</label>
    </ligand>
</feature>
<dbReference type="PANTHER" id="PTHR33751:SF1">
    <property type="entry name" value="CBB3-TYPE CYTOCHROME C OXIDASE SUBUNIT FIXP"/>
    <property type="match status" value="1"/>
</dbReference>
<keyword evidence="14 22" id="KW-1133">Transmembrane helix</keyword>
<dbReference type="InterPro" id="IPR038414">
    <property type="entry name" value="CcoP_N_sf"/>
</dbReference>
<keyword evidence="9 22" id="KW-0812">Transmembrane</keyword>
<dbReference type="NCBIfam" id="TIGR00782">
    <property type="entry name" value="ccoP"/>
    <property type="match status" value="1"/>
</dbReference>
<evidence type="ECO:0000256" key="18">
    <source>
        <dbReference type="ARBA" id="ARBA00023136"/>
    </source>
</evidence>
<dbReference type="PRINTS" id="PR00605">
    <property type="entry name" value="CYTCHROMECIC"/>
</dbReference>
<feature type="binding site" description="axial binding residue" evidence="20">
    <location>
        <position position="175"/>
    </location>
    <ligand>
        <name>heme c</name>
        <dbReference type="ChEBI" id="CHEBI:61717"/>
        <label>2</label>
    </ligand>
    <ligandPart>
        <name>Fe</name>
        <dbReference type="ChEBI" id="CHEBI:18248"/>
    </ligandPart>
</feature>
<dbReference type="InterPro" id="IPR050597">
    <property type="entry name" value="Cytochrome_c_Oxidase_Subunit"/>
</dbReference>
<organism evidence="24 25">
    <name type="scientific">Oceanibaculum indicum</name>
    <dbReference type="NCBI Taxonomy" id="526216"/>
    <lineage>
        <taxon>Bacteria</taxon>
        <taxon>Pseudomonadati</taxon>
        <taxon>Pseudomonadota</taxon>
        <taxon>Alphaproteobacteria</taxon>
        <taxon>Rhodospirillales</taxon>
        <taxon>Oceanibaculaceae</taxon>
        <taxon>Oceanibaculum</taxon>
    </lineage>
</organism>
<evidence type="ECO:0000313" key="25">
    <source>
        <dbReference type="Proteomes" id="UP000277424"/>
    </source>
</evidence>
<dbReference type="GO" id="GO:1902600">
    <property type="term" value="P:proton transmembrane transport"/>
    <property type="evidence" value="ECO:0007669"/>
    <property type="project" value="UniProtKB-KW"/>
</dbReference>
<dbReference type="Gene3D" id="1.10.760.10">
    <property type="entry name" value="Cytochrome c-like domain"/>
    <property type="match status" value="2"/>
</dbReference>
<dbReference type="InterPro" id="IPR004678">
    <property type="entry name" value="Cyt_c_oxidase_cbb3_su3"/>
</dbReference>
<keyword evidence="8 19" id="KW-0679">Respiratory chain</keyword>
<keyword evidence="15 19" id="KW-0560">Oxidoreductase</keyword>
<gene>
    <name evidence="24" type="ORF">BCL74_0381</name>
</gene>
<comment type="caution">
    <text evidence="24">The sequence shown here is derived from an EMBL/GenBank/DDBJ whole genome shotgun (WGS) entry which is preliminary data.</text>
</comment>
<dbReference type="GO" id="GO:0006119">
    <property type="term" value="P:oxidative phosphorylation"/>
    <property type="evidence" value="ECO:0007669"/>
    <property type="project" value="UniProtKB-UniPathway"/>
</dbReference>
<keyword evidence="12 19" id="KW-0375">Hydrogen ion transport</keyword>
<evidence type="ECO:0000256" key="7">
    <source>
        <dbReference type="ARBA" id="ARBA00022617"/>
    </source>
</evidence>
<feature type="domain" description="Cytochrome c" evidence="23">
    <location>
        <begin position="207"/>
        <end position="288"/>
    </location>
</feature>